<dbReference type="SUPFAM" id="SSF51658">
    <property type="entry name" value="Xylose isomerase-like"/>
    <property type="match status" value="1"/>
</dbReference>
<dbReference type="EMBL" id="VUMU01000002">
    <property type="protein sequence ID" value="MST57011.1"/>
    <property type="molecule type" value="Genomic_DNA"/>
</dbReference>
<organism evidence="2 3">
    <name type="scientific">Waltera intestinalis</name>
    <dbReference type="NCBI Taxonomy" id="2606635"/>
    <lineage>
        <taxon>Bacteria</taxon>
        <taxon>Bacillati</taxon>
        <taxon>Bacillota</taxon>
        <taxon>Clostridia</taxon>
        <taxon>Lachnospirales</taxon>
        <taxon>Lachnospiraceae</taxon>
        <taxon>Waltera</taxon>
    </lineage>
</organism>
<dbReference type="Proteomes" id="UP000476055">
    <property type="component" value="Unassembled WGS sequence"/>
</dbReference>
<dbReference type="InterPro" id="IPR050312">
    <property type="entry name" value="IolE/XylAMocC-like"/>
</dbReference>
<dbReference type="PANTHER" id="PTHR12110:SF41">
    <property type="entry name" value="INOSOSE DEHYDRATASE"/>
    <property type="match status" value="1"/>
</dbReference>
<keyword evidence="3" id="KW-1185">Reference proteome</keyword>
<comment type="caution">
    <text evidence="2">The sequence shown here is derived from an EMBL/GenBank/DDBJ whole genome shotgun (WGS) entry which is preliminary data.</text>
</comment>
<dbReference type="Gene3D" id="3.20.20.150">
    <property type="entry name" value="Divalent-metal-dependent TIM barrel enzymes"/>
    <property type="match status" value="1"/>
</dbReference>
<dbReference type="RefSeq" id="WP_154495052.1">
    <property type="nucleotide sequence ID" value="NZ_VUMU01000002.1"/>
</dbReference>
<evidence type="ECO:0000313" key="2">
    <source>
        <dbReference type="EMBL" id="MST57011.1"/>
    </source>
</evidence>
<dbReference type="AlphaFoldDB" id="A0A6L5YFF5"/>
<dbReference type="GO" id="GO:0016853">
    <property type="term" value="F:isomerase activity"/>
    <property type="evidence" value="ECO:0007669"/>
    <property type="project" value="UniProtKB-KW"/>
</dbReference>
<dbReference type="InterPro" id="IPR036237">
    <property type="entry name" value="Xyl_isomerase-like_sf"/>
</dbReference>
<accession>A0A6L5YFF5</accession>
<gene>
    <name evidence="2" type="ORF">FYJ59_01900</name>
</gene>
<feature type="domain" description="Xylose isomerase-like TIM barrel" evidence="1">
    <location>
        <begin position="24"/>
        <end position="259"/>
    </location>
</feature>
<proteinExistence type="predicted"/>
<sequence>MKTAVQQIMLGSVTGTKKEAQATLQAIKETGYDGIELNGFMIRPTPFLVRMLTKAAGMPTGKGGKLDWKNLVEEAGLSVVSVHEDLGTIERDIDAVIAEARNFGTDKIVITGMYRFDYSDTEAVSGLCRRLNSAGEKLADAGISLLYHNHNVEFQNYYTKCVYGHIVEETKADFVGFELDSYWIADAGVDPLTVMQMLGDRMKLYHITDRGSRQQGASMTPILKQDCVELGYGNMNLGACIEQAKSAAVDAIILESHKNWIDKDPVRSLTVSSEFLDKTVR</sequence>
<evidence type="ECO:0000313" key="3">
    <source>
        <dbReference type="Proteomes" id="UP000476055"/>
    </source>
</evidence>
<dbReference type="PANTHER" id="PTHR12110">
    <property type="entry name" value="HYDROXYPYRUVATE ISOMERASE"/>
    <property type="match status" value="1"/>
</dbReference>
<reference evidence="2 3" key="1">
    <citation type="submission" date="2019-08" db="EMBL/GenBank/DDBJ databases">
        <title>In-depth cultivation of the pig gut microbiome towards novel bacterial diversity and tailored functional studies.</title>
        <authorList>
            <person name="Wylensek D."/>
            <person name="Hitch T.C.A."/>
            <person name="Clavel T."/>
        </authorList>
    </citation>
    <scope>NUCLEOTIDE SEQUENCE [LARGE SCALE GENOMIC DNA]</scope>
    <source>
        <strain evidence="2 3">WCA3-601-WT-6H</strain>
    </source>
</reference>
<evidence type="ECO:0000259" key="1">
    <source>
        <dbReference type="Pfam" id="PF01261"/>
    </source>
</evidence>
<protein>
    <submittedName>
        <fullName evidence="2">Sugar phosphate isomerase/epimerase</fullName>
    </submittedName>
</protein>
<name>A0A6L5YFF5_9FIRM</name>
<dbReference type="InterPro" id="IPR013022">
    <property type="entry name" value="Xyl_isomerase-like_TIM-brl"/>
</dbReference>
<keyword evidence="2" id="KW-0413">Isomerase</keyword>
<dbReference type="Pfam" id="PF01261">
    <property type="entry name" value="AP_endonuc_2"/>
    <property type="match status" value="1"/>
</dbReference>